<dbReference type="InterPro" id="IPR053296">
    <property type="entry name" value="TSET_member_tstB"/>
</dbReference>
<gene>
    <name evidence="1" type="ORF">V6N11_037127</name>
</gene>
<dbReference type="Proteomes" id="UP001396334">
    <property type="component" value="Unassembled WGS sequence"/>
</dbReference>
<reference evidence="1 2" key="1">
    <citation type="journal article" date="2024" name="G3 (Bethesda)">
        <title>Genome assembly of Hibiscus sabdariffa L. provides insights into metabolisms of medicinal natural products.</title>
        <authorList>
            <person name="Kim T."/>
        </authorList>
    </citation>
    <scope>NUCLEOTIDE SEQUENCE [LARGE SCALE GENOMIC DNA]</scope>
    <source>
        <strain evidence="1">TK-2024</strain>
        <tissue evidence="1">Old leaves</tissue>
    </source>
</reference>
<protein>
    <recommendedName>
        <fullName evidence="3">SH3 domain-containing protein</fullName>
    </recommendedName>
</protein>
<dbReference type="PANTHER" id="PTHR48151">
    <property type="entry name" value="SH3 DOMAIN-CONTAINING PROTEIN"/>
    <property type="match status" value="1"/>
</dbReference>
<evidence type="ECO:0000313" key="2">
    <source>
        <dbReference type="Proteomes" id="UP001396334"/>
    </source>
</evidence>
<dbReference type="Gene3D" id="2.30.30.40">
    <property type="entry name" value="SH3 Domains"/>
    <property type="match status" value="1"/>
</dbReference>
<name>A0ABR2P0G1_9ROSI</name>
<dbReference type="PANTHER" id="PTHR48151:SF3">
    <property type="entry name" value="SH3 DOMAIN-CONTAINING PROTEIN"/>
    <property type="match status" value="1"/>
</dbReference>
<dbReference type="EMBL" id="JBBPBN010000086">
    <property type="protein sequence ID" value="KAK8981942.1"/>
    <property type="molecule type" value="Genomic_DNA"/>
</dbReference>
<sequence length="275" mass="30685">MFSVLVGKYFIIFRFISTSKVRIIAAQALTTVAIRSGEPFRLQIYEFLHALAQGGVQSQLSEMHLSNGEDQGASGTGLGVLITPMIKVLDEMYTAQDDLSKEIRNYDNANKEWKDEELKKLYETHERLLDLVSLFCYVPRVKYLPLGPISAKLIDIYRTRHDISASTVNVWAANLSDVPAVNRVNEFLAGAGTDAPDVDENIISRPSVSYDDMWGKTLLESTEMELSLTTGEEVEIEYEVDGWFYVKKKRPGRDGKMAGLVPVLYVSQSLGSGST</sequence>
<comment type="caution">
    <text evidence="1">The sequence shown here is derived from an EMBL/GenBank/DDBJ whole genome shotgun (WGS) entry which is preliminary data.</text>
</comment>
<evidence type="ECO:0008006" key="3">
    <source>
        <dbReference type="Google" id="ProtNLM"/>
    </source>
</evidence>
<evidence type="ECO:0000313" key="1">
    <source>
        <dbReference type="EMBL" id="KAK8981942.1"/>
    </source>
</evidence>
<keyword evidence="2" id="KW-1185">Reference proteome</keyword>
<organism evidence="1 2">
    <name type="scientific">Hibiscus sabdariffa</name>
    <name type="common">roselle</name>
    <dbReference type="NCBI Taxonomy" id="183260"/>
    <lineage>
        <taxon>Eukaryota</taxon>
        <taxon>Viridiplantae</taxon>
        <taxon>Streptophyta</taxon>
        <taxon>Embryophyta</taxon>
        <taxon>Tracheophyta</taxon>
        <taxon>Spermatophyta</taxon>
        <taxon>Magnoliopsida</taxon>
        <taxon>eudicotyledons</taxon>
        <taxon>Gunneridae</taxon>
        <taxon>Pentapetalae</taxon>
        <taxon>rosids</taxon>
        <taxon>malvids</taxon>
        <taxon>Malvales</taxon>
        <taxon>Malvaceae</taxon>
        <taxon>Malvoideae</taxon>
        <taxon>Hibiscus</taxon>
    </lineage>
</organism>
<proteinExistence type="predicted"/>
<accession>A0ABR2P0G1</accession>